<evidence type="ECO:0000313" key="3">
    <source>
        <dbReference type="EMBL" id="VAW72333.1"/>
    </source>
</evidence>
<dbReference type="Pfam" id="PF01075">
    <property type="entry name" value="Glyco_transf_9"/>
    <property type="match status" value="1"/>
</dbReference>
<dbReference type="GO" id="GO:0008713">
    <property type="term" value="F:ADP-heptose-lipopolysaccharide heptosyltransferase activity"/>
    <property type="evidence" value="ECO:0007669"/>
    <property type="project" value="TreeGrafter"/>
</dbReference>
<evidence type="ECO:0000256" key="1">
    <source>
        <dbReference type="ARBA" id="ARBA00022676"/>
    </source>
</evidence>
<dbReference type="PANTHER" id="PTHR30160:SF1">
    <property type="entry name" value="LIPOPOLYSACCHARIDE 1,2-N-ACETYLGLUCOSAMINETRANSFERASE-RELATED"/>
    <property type="match status" value="1"/>
</dbReference>
<dbReference type="GO" id="GO:0009244">
    <property type="term" value="P:lipopolysaccharide core region biosynthetic process"/>
    <property type="evidence" value="ECO:0007669"/>
    <property type="project" value="TreeGrafter"/>
</dbReference>
<dbReference type="Gene3D" id="3.40.50.2000">
    <property type="entry name" value="Glycogen Phosphorylase B"/>
    <property type="match status" value="2"/>
</dbReference>
<keyword evidence="2" id="KW-0808">Transferase</keyword>
<evidence type="ECO:0008006" key="4">
    <source>
        <dbReference type="Google" id="ProtNLM"/>
    </source>
</evidence>
<gene>
    <name evidence="3" type="ORF">MNBD_GAMMA12-1723</name>
</gene>
<dbReference type="AlphaFoldDB" id="A0A3B0Y7F4"/>
<dbReference type="EMBL" id="UOFL01000036">
    <property type="protein sequence ID" value="VAW72333.1"/>
    <property type="molecule type" value="Genomic_DNA"/>
</dbReference>
<dbReference type="InterPro" id="IPR051199">
    <property type="entry name" value="LPS_LOS_Heptosyltrfase"/>
</dbReference>
<dbReference type="SUPFAM" id="SSF53756">
    <property type="entry name" value="UDP-Glycosyltransferase/glycogen phosphorylase"/>
    <property type="match status" value="1"/>
</dbReference>
<dbReference type="InterPro" id="IPR002201">
    <property type="entry name" value="Glyco_trans_9"/>
</dbReference>
<reference evidence="3" key="1">
    <citation type="submission" date="2018-06" db="EMBL/GenBank/DDBJ databases">
        <authorList>
            <person name="Zhirakovskaya E."/>
        </authorList>
    </citation>
    <scope>NUCLEOTIDE SEQUENCE</scope>
</reference>
<protein>
    <recommendedName>
        <fullName evidence="4">ADP-heptose--lipooligosaccharide heptosyltransferase II</fullName>
    </recommendedName>
</protein>
<keyword evidence="1" id="KW-0328">Glycosyltransferase</keyword>
<sequence length="369" mass="41366">MNKAVIDLPKCCNINRILVIKWSAMGDVMLATSVFEDIRQAFPKADIHLNTLPLWVDLFKQDPRFDKIISIDIRSKGSKLKNYWQWLREVRTNCYDLIIDLQANDRSSLLLRILKYTGRFPKYCIGNVKRSPYTVYPPKDFTQTTEMTLSQSAIQAGGIPINSKRPVLHIPKDNLNAVNLLIAKHKLKAGEFALFMPGCHAAGHLKRWGTDHYSELAKLLLNTSLKNIVLVGAIDEMDDCKKISRSVGEGIVNLCGQTKILDIVHWAENARYIVANDNGTAHVASATETPMVVICGPTDPLRVKPAGENVLAVQANIECRNCYSKTCSHHSCMQGISAQTVFELLHKKLPQEHGSLLIFPVHMQKTLTL</sequence>
<organism evidence="3">
    <name type="scientific">hydrothermal vent metagenome</name>
    <dbReference type="NCBI Taxonomy" id="652676"/>
    <lineage>
        <taxon>unclassified sequences</taxon>
        <taxon>metagenomes</taxon>
        <taxon>ecological metagenomes</taxon>
    </lineage>
</organism>
<proteinExistence type="predicted"/>
<evidence type="ECO:0000256" key="2">
    <source>
        <dbReference type="ARBA" id="ARBA00022679"/>
    </source>
</evidence>
<dbReference type="GO" id="GO:0005829">
    <property type="term" value="C:cytosol"/>
    <property type="evidence" value="ECO:0007669"/>
    <property type="project" value="TreeGrafter"/>
</dbReference>
<dbReference type="CDD" id="cd03789">
    <property type="entry name" value="GT9_LPS_heptosyltransferase"/>
    <property type="match status" value="1"/>
</dbReference>
<accession>A0A3B0Y7F4</accession>
<dbReference type="PANTHER" id="PTHR30160">
    <property type="entry name" value="TETRAACYLDISACCHARIDE 4'-KINASE-RELATED"/>
    <property type="match status" value="1"/>
</dbReference>
<name>A0A3B0Y7F4_9ZZZZ</name>